<evidence type="ECO:0000256" key="5">
    <source>
        <dbReference type="ARBA" id="ARBA00023239"/>
    </source>
</evidence>
<dbReference type="AlphaFoldDB" id="A0A1M6BZC3"/>
<evidence type="ECO:0000256" key="4">
    <source>
        <dbReference type="ARBA" id="ARBA00023136"/>
    </source>
</evidence>
<dbReference type="RefSeq" id="WP_073992725.1">
    <property type="nucleotide sequence ID" value="NZ_FQYT01000004.1"/>
</dbReference>
<evidence type="ECO:0000313" key="8">
    <source>
        <dbReference type="Proteomes" id="UP000184342"/>
    </source>
</evidence>
<organism evidence="7 8">
    <name type="scientific">Parasporobacterium paucivorans DSM 15970</name>
    <dbReference type="NCBI Taxonomy" id="1122934"/>
    <lineage>
        <taxon>Bacteria</taxon>
        <taxon>Bacillati</taxon>
        <taxon>Bacillota</taxon>
        <taxon>Clostridia</taxon>
        <taxon>Lachnospirales</taxon>
        <taxon>Lachnospiraceae</taxon>
        <taxon>Parasporobacterium</taxon>
    </lineage>
</organism>
<name>A0A1M6BZC3_9FIRM</name>
<keyword evidence="8" id="KW-1185">Reference proteome</keyword>
<dbReference type="PANTHER" id="PTHR30518:SF2">
    <property type="entry name" value="ENDOLYTIC MUREIN TRANSGLYCOSYLASE"/>
    <property type="match status" value="1"/>
</dbReference>
<dbReference type="GO" id="GO:0016829">
    <property type="term" value="F:lyase activity"/>
    <property type="evidence" value="ECO:0007669"/>
    <property type="project" value="UniProtKB-KW"/>
</dbReference>
<dbReference type="OrthoDB" id="9810667at2"/>
<proteinExistence type="predicted"/>
<dbReference type="EMBL" id="FQYT01000004">
    <property type="protein sequence ID" value="SHI54149.1"/>
    <property type="molecule type" value="Genomic_DNA"/>
</dbReference>
<dbReference type="Proteomes" id="UP000184342">
    <property type="component" value="Unassembled WGS sequence"/>
</dbReference>
<dbReference type="PANTHER" id="PTHR30518">
    <property type="entry name" value="ENDOLYTIC MUREIN TRANSGLYCOSYLASE"/>
    <property type="match status" value="1"/>
</dbReference>
<dbReference type="Gene3D" id="3.30.1490.480">
    <property type="entry name" value="Endolytic murein transglycosylase"/>
    <property type="match status" value="1"/>
</dbReference>
<keyword evidence="2" id="KW-0812">Transmembrane</keyword>
<protein>
    <submittedName>
        <fullName evidence="7">UPF0755 protein</fullName>
    </submittedName>
</protein>
<keyword evidence="5" id="KW-0456">Lyase</keyword>
<reference evidence="7 8" key="1">
    <citation type="submission" date="2016-11" db="EMBL/GenBank/DDBJ databases">
        <authorList>
            <person name="Jaros S."/>
            <person name="Januszkiewicz K."/>
            <person name="Wedrychowicz H."/>
        </authorList>
    </citation>
    <scope>NUCLEOTIDE SEQUENCE [LARGE SCALE GENOMIC DNA]</scope>
    <source>
        <strain evidence="7 8">DSM 15970</strain>
    </source>
</reference>
<evidence type="ECO:0000313" key="7">
    <source>
        <dbReference type="EMBL" id="SHI54149.1"/>
    </source>
</evidence>
<evidence type="ECO:0000256" key="1">
    <source>
        <dbReference type="ARBA" id="ARBA00022475"/>
    </source>
</evidence>
<evidence type="ECO:0000256" key="6">
    <source>
        <dbReference type="ARBA" id="ARBA00023316"/>
    </source>
</evidence>
<keyword evidence="6" id="KW-0961">Cell wall biogenesis/degradation</keyword>
<dbReference type="STRING" id="1122934.SAMN02745691_00432"/>
<keyword evidence="3" id="KW-1133">Transmembrane helix</keyword>
<evidence type="ECO:0000256" key="3">
    <source>
        <dbReference type="ARBA" id="ARBA00022989"/>
    </source>
</evidence>
<sequence length="118" mass="13009">MKSRNKIVSRWTRFVIILILVLLLVVLGMKSFDFGRSLFAVQGMEAEPGTDVTITIPEGAGKSEVADILKKNGLIASKSTFNIQCLIFEAQFYPGDYTLNTSQGPEEIIDQLKINGAQ</sequence>
<gene>
    <name evidence="7" type="ORF">SAMN02745691_00432</name>
</gene>
<keyword evidence="4" id="KW-0472">Membrane</keyword>
<evidence type="ECO:0000256" key="2">
    <source>
        <dbReference type="ARBA" id="ARBA00022692"/>
    </source>
</evidence>
<accession>A0A1M6BZC3</accession>
<dbReference type="InterPro" id="IPR003770">
    <property type="entry name" value="MLTG-like"/>
</dbReference>
<keyword evidence="1" id="KW-1003">Cell membrane</keyword>
<dbReference type="GO" id="GO:0071555">
    <property type="term" value="P:cell wall organization"/>
    <property type="evidence" value="ECO:0007669"/>
    <property type="project" value="UniProtKB-KW"/>
</dbReference>